<keyword evidence="4" id="KW-0175">Coiled coil</keyword>
<evidence type="ECO:0000256" key="3">
    <source>
        <dbReference type="ARBA" id="ARBA00022927"/>
    </source>
</evidence>
<dbReference type="GO" id="GO:0006886">
    <property type="term" value="P:intracellular protein transport"/>
    <property type="evidence" value="ECO:0007669"/>
    <property type="project" value="InterPro"/>
</dbReference>
<sequence length="644" mass="69487">MTFSSETSSTRQLGQPPSPSRHQQQQQSVEDVLVIGRQQGWGTAVCGRGDVQNPGGATSMPLTTNATQQQPLNCGKVKEAPGDTFLNTNGVCESIVVAARYGKSAAPSASSPEHGDTAALQGNALVASANATVKADDQQHRLSLPFGSSSVSNDRVHQQGNDTQEVSALNTSENIANICDGAIALCTTNAVVPVRVNDVASPAGAEMQELLLQARLAYTNAEARLLSDGLALREDWLGTRDLFFAAGALFAAVGEAGTAARCLLHATFINRAFHSHDEAMTTLAMAVDQLKRSHPRIAVDSLLRLAPCYVKQDLRYQAARCYRDAAEILENILDEKEEAVAQYRAALDMYAETQSCAVTTAREWQRQQERRHTATLCGETTSTPPFPLRPRPFEVTGDLDNPTSPNGLDARSVESEHQLMSPKSAATIPSTTAGSFASPPSGGSSSAVAFPAHAPPAYRVSTTVQRTLSDACRWRLAVLLSRLGRFEEVREVLTACAANVPGDLPRSKYLLYCTLCMLARGASVEKKDDGAADSSSDPAAAKTETTTTTTAFVIPEVDTVYFDSLYDSEKYFLALQEEDRSFQRGKENALVRAILAANRECSLAAFDEALRTYKGYTTTEPCIVFDILAQQCRRSLYQHIELFA</sequence>
<dbReference type="GO" id="GO:0019905">
    <property type="term" value="F:syntaxin binding"/>
    <property type="evidence" value="ECO:0007669"/>
    <property type="project" value="TreeGrafter"/>
</dbReference>
<evidence type="ECO:0000256" key="1">
    <source>
        <dbReference type="ARBA" id="ARBA00010050"/>
    </source>
</evidence>
<evidence type="ECO:0000256" key="4">
    <source>
        <dbReference type="SAM" id="Coils"/>
    </source>
</evidence>
<dbReference type="GO" id="GO:0035494">
    <property type="term" value="P:SNARE complex disassembly"/>
    <property type="evidence" value="ECO:0007669"/>
    <property type="project" value="TreeGrafter"/>
</dbReference>
<feature type="region of interest" description="Disordered" evidence="5">
    <location>
        <begin position="1"/>
        <end position="30"/>
    </location>
</feature>
<gene>
    <name evidence="6" type="ORF">JKF63_07574</name>
</gene>
<dbReference type="Pfam" id="PF14938">
    <property type="entry name" value="SNAP"/>
    <property type="match status" value="1"/>
</dbReference>
<dbReference type="GeneID" id="94293587"/>
<keyword evidence="3" id="KW-0653">Protein transport</keyword>
<dbReference type="KEGG" id="phet:94293587"/>
<feature type="compositionally biased region" description="Polar residues" evidence="5">
    <location>
        <begin position="1"/>
        <end position="13"/>
    </location>
</feature>
<proteinExistence type="inferred from homology"/>
<dbReference type="InterPro" id="IPR000744">
    <property type="entry name" value="NSF_attach"/>
</dbReference>
<feature type="coiled-coil region" evidence="4">
    <location>
        <begin position="319"/>
        <end position="353"/>
    </location>
</feature>
<dbReference type="InterPro" id="IPR011990">
    <property type="entry name" value="TPR-like_helical_dom_sf"/>
</dbReference>
<evidence type="ECO:0000313" key="6">
    <source>
        <dbReference type="EMBL" id="KAG5512109.1"/>
    </source>
</evidence>
<dbReference type="Proteomes" id="UP000674318">
    <property type="component" value="Chromosome 2"/>
</dbReference>
<name>A0A836LM21_9TRYP</name>
<dbReference type="AlphaFoldDB" id="A0A836LM21"/>
<dbReference type="SUPFAM" id="SSF48452">
    <property type="entry name" value="TPR-like"/>
    <property type="match status" value="1"/>
</dbReference>
<keyword evidence="7" id="KW-1185">Reference proteome</keyword>
<dbReference type="GO" id="GO:0005483">
    <property type="term" value="F:soluble NSF attachment protein activity"/>
    <property type="evidence" value="ECO:0007669"/>
    <property type="project" value="TreeGrafter"/>
</dbReference>
<keyword evidence="2" id="KW-0813">Transport</keyword>
<accession>A0A836LM21</accession>
<organism evidence="6 7">
    <name type="scientific">Porcisia hertigi</name>
    <dbReference type="NCBI Taxonomy" id="2761500"/>
    <lineage>
        <taxon>Eukaryota</taxon>
        <taxon>Discoba</taxon>
        <taxon>Euglenozoa</taxon>
        <taxon>Kinetoplastea</taxon>
        <taxon>Metakinetoplastina</taxon>
        <taxon>Trypanosomatida</taxon>
        <taxon>Trypanosomatidae</taxon>
        <taxon>Leishmaniinae</taxon>
        <taxon>Porcisia</taxon>
    </lineage>
</organism>
<dbReference type="Gene3D" id="1.25.40.10">
    <property type="entry name" value="Tetratricopeptide repeat domain"/>
    <property type="match status" value="1"/>
</dbReference>
<evidence type="ECO:0000256" key="2">
    <source>
        <dbReference type="ARBA" id="ARBA00022448"/>
    </source>
</evidence>
<dbReference type="RefSeq" id="XP_067759942.1">
    <property type="nucleotide sequence ID" value="XM_067903510.1"/>
</dbReference>
<dbReference type="PANTHER" id="PTHR13768">
    <property type="entry name" value="SOLUBLE NSF ATTACHMENT PROTEIN SNAP"/>
    <property type="match status" value="1"/>
</dbReference>
<dbReference type="PANTHER" id="PTHR13768:SF42">
    <property type="entry name" value="PARAFLAGELLAR ROD COMPONENT"/>
    <property type="match status" value="1"/>
</dbReference>
<feature type="compositionally biased region" description="Low complexity" evidence="5">
    <location>
        <begin position="433"/>
        <end position="448"/>
    </location>
</feature>
<reference evidence="6 7" key="1">
    <citation type="submission" date="2021-02" db="EMBL/GenBank/DDBJ databases">
        <title>Porcisia hertigi Genome sequencing and assembly.</title>
        <authorList>
            <person name="Almutairi H."/>
            <person name="Gatherer D."/>
        </authorList>
    </citation>
    <scope>NUCLEOTIDE SEQUENCE [LARGE SCALE GENOMIC DNA]</scope>
    <source>
        <strain evidence="6 7">C119</strain>
    </source>
</reference>
<dbReference type="EMBL" id="JAFJZO010000002">
    <property type="protein sequence ID" value="KAG5512109.1"/>
    <property type="molecule type" value="Genomic_DNA"/>
</dbReference>
<dbReference type="OrthoDB" id="9984275at2759"/>
<dbReference type="GO" id="GO:0005774">
    <property type="term" value="C:vacuolar membrane"/>
    <property type="evidence" value="ECO:0007669"/>
    <property type="project" value="TreeGrafter"/>
</dbReference>
<dbReference type="GO" id="GO:0031201">
    <property type="term" value="C:SNARE complex"/>
    <property type="evidence" value="ECO:0007669"/>
    <property type="project" value="TreeGrafter"/>
</dbReference>
<protein>
    <submittedName>
        <fullName evidence="6">Uncharacterized protein</fullName>
    </submittedName>
</protein>
<evidence type="ECO:0000313" key="7">
    <source>
        <dbReference type="Proteomes" id="UP000674318"/>
    </source>
</evidence>
<feature type="region of interest" description="Disordered" evidence="5">
    <location>
        <begin position="377"/>
        <end position="448"/>
    </location>
</feature>
<evidence type="ECO:0000256" key="5">
    <source>
        <dbReference type="SAM" id="MobiDB-lite"/>
    </source>
</evidence>
<comment type="caution">
    <text evidence="6">The sequence shown here is derived from an EMBL/GenBank/DDBJ whole genome shotgun (WGS) entry which is preliminary data.</text>
</comment>
<comment type="similarity">
    <text evidence="1">Belongs to the SNAP family.</text>
</comment>